<dbReference type="PANTHER" id="PTHR35333">
    <property type="entry name" value="BETA-LACTAMASE"/>
    <property type="match status" value="1"/>
</dbReference>
<name>A0ABS3HUI2_9ENTE</name>
<dbReference type="Pfam" id="PF13354">
    <property type="entry name" value="Beta-lactamase2"/>
    <property type="match status" value="1"/>
</dbReference>
<evidence type="ECO:0000259" key="1">
    <source>
        <dbReference type="Pfam" id="PF13354"/>
    </source>
</evidence>
<evidence type="ECO:0000313" key="3">
    <source>
        <dbReference type="Proteomes" id="UP000664857"/>
    </source>
</evidence>
<proteinExistence type="predicted"/>
<dbReference type="RefSeq" id="WP_206966353.1">
    <property type="nucleotide sequence ID" value="NZ_JAFLVX010000018.1"/>
</dbReference>
<dbReference type="InterPro" id="IPR012338">
    <property type="entry name" value="Beta-lactam/transpept-like"/>
</dbReference>
<dbReference type="SUPFAM" id="SSF56601">
    <property type="entry name" value="beta-lactamase/transpeptidase-like"/>
    <property type="match status" value="1"/>
</dbReference>
<comment type="caution">
    <text evidence="2">The sequence shown here is derived from an EMBL/GenBank/DDBJ whole genome shotgun (WGS) entry which is preliminary data.</text>
</comment>
<dbReference type="PANTHER" id="PTHR35333:SF3">
    <property type="entry name" value="BETA-LACTAMASE-TYPE TRANSPEPTIDASE FOLD CONTAINING PROTEIN"/>
    <property type="match status" value="1"/>
</dbReference>
<dbReference type="Gene3D" id="3.40.710.10">
    <property type="entry name" value="DD-peptidase/beta-lactamase superfamily"/>
    <property type="match status" value="1"/>
</dbReference>
<dbReference type="InterPro" id="IPR045155">
    <property type="entry name" value="Beta-lactam_cat"/>
</dbReference>
<evidence type="ECO:0000313" key="2">
    <source>
        <dbReference type="EMBL" id="MBO0476897.1"/>
    </source>
</evidence>
<dbReference type="Proteomes" id="UP000664857">
    <property type="component" value="Unassembled WGS sequence"/>
</dbReference>
<keyword evidence="3" id="KW-1185">Reference proteome</keyword>
<gene>
    <name evidence="2" type="ORF">DOK76_07430</name>
</gene>
<keyword evidence="2" id="KW-0378">Hydrolase</keyword>
<dbReference type="EMBL" id="JAFLVX010000018">
    <property type="protein sequence ID" value="MBO0476897.1"/>
    <property type="molecule type" value="Genomic_DNA"/>
</dbReference>
<organism evidence="2 3">
    <name type="scientific">Candidatus Vagococcus giribetii</name>
    <dbReference type="NCBI Taxonomy" id="2230876"/>
    <lineage>
        <taxon>Bacteria</taxon>
        <taxon>Bacillati</taxon>
        <taxon>Bacillota</taxon>
        <taxon>Bacilli</taxon>
        <taxon>Lactobacillales</taxon>
        <taxon>Enterococcaceae</taxon>
        <taxon>Vagococcus</taxon>
    </lineage>
</organism>
<dbReference type="InterPro" id="IPR000871">
    <property type="entry name" value="Beta-lactam_class-A"/>
</dbReference>
<reference evidence="2 3" key="1">
    <citation type="submission" date="2021-03" db="EMBL/GenBank/DDBJ databases">
        <title>Enterococcal diversity collection.</title>
        <authorList>
            <person name="Gilmore M.S."/>
            <person name="Schwartzman J."/>
            <person name="Van Tyne D."/>
            <person name="Martin M."/>
            <person name="Earl A.M."/>
            <person name="Manson A.L."/>
            <person name="Straub T."/>
            <person name="Salamzade R."/>
            <person name="Saavedra J."/>
            <person name="Lebreton F."/>
            <person name="Prichula J."/>
            <person name="Schaufler K."/>
            <person name="Gaca A."/>
            <person name="Sgardioli B."/>
            <person name="Wagenaar J."/>
            <person name="Strong T."/>
        </authorList>
    </citation>
    <scope>NUCLEOTIDE SEQUENCE [LARGE SCALE GENOMIC DNA]</scope>
    <source>
        <strain evidence="2 3">DIV0080</strain>
    </source>
</reference>
<protein>
    <submittedName>
        <fullName evidence="2">Serine hydrolase</fullName>
    </submittedName>
</protein>
<sequence length="390" mass="44150">MKKKVSVLLGLVVLLMLVSVISIKKVKSSAKMRHATQVAAVEKTATSQSEKETEEKSIFDEEQVVTKDIYPKKTMTGEEISEDVLPKGTVVTVKPVPNKEDWVEIDSDPAKGFIEVSYLESRQLHIDERNAKRKNKLSADELTKTLDSEIKKFIAEHGGDLSIYLETVDSKYSYSFYGDEVKRTASSIKLPFITYVMTLADQQKIDLNTKLTYTAGFKIDGTGIIQFEPIGTQYTIEELAELVIRYSDNVAYLMLLNYVGEPAFVQYLHELDPTSPNNRVFSTAKILTKAMKLVNENKDSSENINKLYNWMQDSTFDDGVDVGLPGVDVVHKTGWMPMYTVSNDISLVKDEHTPYYLTIMTVGYDESYSEKSISDLAWLIDEVMLEMDQR</sequence>
<dbReference type="GO" id="GO:0016787">
    <property type="term" value="F:hydrolase activity"/>
    <property type="evidence" value="ECO:0007669"/>
    <property type="project" value="UniProtKB-KW"/>
</dbReference>
<feature type="domain" description="Beta-lactamase class A catalytic" evidence="1">
    <location>
        <begin position="162"/>
        <end position="361"/>
    </location>
</feature>
<accession>A0ABS3HUI2</accession>